<comment type="caution">
    <text evidence="2">The sequence shown here is derived from an EMBL/GenBank/DDBJ whole genome shotgun (WGS) entry which is preliminary data.</text>
</comment>
<feature type="compositionally biased region" description="Basic and acidic residues" evidence="1">
    <location>
        <begin position="36"/>
        <end position="56"/>
    </location>
</feature>
<dbReference type="EMBL" id="JACJTQ010000037">
    <property type="protein sequence ID" value="MBD2694016.1"/>
    <property type="molecule type" value="Genomic_DNA"/>
</dbReference>
<evidence type="ECO:0000256" key="1">
    <source>
        <dbReference type="SAM" id="MobiDB-lite"/>
    </source>
</evidence>
<protein>
    <submittedName>
        <fullName evidence="2">Uncharacterized protein</fullName>
    </submittedName>
</protein>
<keyword evidence="3" id="KW-1185">Reference proteome</keyword>
<dbReference type="Proteomes" id="UP000660381">
    <property type="component" value="Unassembled WGS sequence"/>
</dbReference>
<sequence>MQFNIHNIDIFLKEMWRDFRALPENTGLIEPPGLIEPRRREGREEKKEGKKEKKEVFTNQKQKL</sequence>
<proteinExistence type="predicted"/>
<organism evidence="2 3">
    <name type="scientific">Anabaena catenula FACHB-362</name>
    <dbReference type="NCBI Taxonomy" id="2692877"/>
    <lineage>
        <taxon>Bacteria</taxon>
        <taxon>Bacillati</taxon>
        <taxon>Cyanobacteriota</taxon>
        <taxon>Cyanophyceae</taxon>
        <taxon>Nostocales</taxon>
        <taxon>Nostocaceae</taxon>
        <taxon>Anabaena</taxon>
    </lineage>
</organism>
<accession>A0ABR8JAM6</accession>
<name>A0ABR8JAM6_9NOST</name>
<feature type="region of interest" description="Disordered" evidence="1">
    <location>
        <begin position="27"/>
        <end position="64"/>
    </location>
</feature>
<reference evidence="2 3" key="1">
    <citation type="journal article" date="2020" name="ISME J.">
        <title>Comparative genomics reveals insights into cyanobacterial evolution and habitat adaptation.</title>
        <authorList>
            <person name="Chen M.Y."/>
            <person name="Teng W.K."/>
            <person name="Zhao L."/>
            <person name="Hu C.X."/>
            <person name="Zhou Y.K."/>
            <person name="Han B.P."/>
            <person name="Song L.R."/>
            <person name="Shu W.S."/>
        </authorList>
    </citation>
    <scope>NUCLEOTIDE SEQUENCE [LARGE SCALE GENOMIC DNA]</scope>
    <source>
        <strain evidence="2 3">FACHB-362</strain>
    </source>
</reference>
<evidence type="ECO:0000313" key="3">
    <source>
        <dbReference type="Proteomes" id="UP000660381"/>
    </source>
</evidence>
<dbReference type="RefSeq" id="WP_190908216.1">
    <property type="nucleotide sequence ID" value="NZ_JACJTQ010000037.1"/>
</dbReference>
<evidence type="ECO:0000313" key="2">
    <source>
        <dbReference type="EMBL" id="MBD2694016.1"/>
    </source>
</evidence>
<gene>
    <name evidence="2" type="ORF">H6G68_20040</name>
</gene>